<dbReference type="Pfam" id="PF13579">
    <property type="entry name" value="Glyco_trans_4_4"/>
    <property type="match status" value="1"/>
</dbReference>
<dbReference type="STRING" id="1278298.GCA_000428685_00892"/>
<dbReference type="InterPro" id="IPR028098">
    <property type="entry name" value="Glyco_trans_4-like_N"/>
</dbReference>
<evidence type="ECO:0000313" key="5">
    <source>
        <dbReference type="EMBL" id="VEG75890.1"/>
    </source>
</evidence>
<evidence type="ECO:0000313" key="6">
    <source>
        <dbReference type="Proteomes" id="UP000276899"/>
    </source>
</evidence>
<evidence type="ECO:0000256" key="1">
    <source>
        <dbReference type="ARBA" id="ARBA00022676"/>
    </source>
</evidence>
<feature type="region of interest" description="Disordered" evidence="3">
    <location>
        <begin position="55"/>
        <end position="74"/>
    </location>
</feature>
<keyword evidence="1" id="KW-0328">Glycosyltransferase</keyword>
<dbReference type="EMBL" id="LR134363">
    <property type="protein sequence ID" value="VEG75890.1"/>
    <property type="molecule type" value="Genomic_DNA"/>
</dbReference>
<keyword evidence="2 5" id="KW-0808">Transferase</keyword>
<dbReference type="PANTHER" id="PTHR45947:SF3">
    <property type="entry name" value="SULFOQUINOVOSYL TRANSFERASE SQD2"/>
    <property type="match status" value="1"/>
</dbReference>
<dbReference type="KEGG" id="asla:NCTC11923_02568"/>
<keyword evidence="6" id="KW-1185">Reference proteome</keyword>
<sequence>MTKSPLGWLAGRARRGGVLLATRIHLPEAAAASFRLDGVERALADRGVPVRVLTTTPGAGQHDEPADDPRGVSVSRWPALRDESGYLRGYLPYMSFDLPLAGRLLAQARPDVVLVEPPPTTGAVVRAIAALRRLPYVWYAPDVWSTAAASTGAPTAVVRAVRALESFAVRGAAGVVAINEEVAQEVRALGARRVAVVPNGIDTSVFRADGPAPSAAERERLGITGRYFVYAGTASEWQDAGVFAQAIEQVRTRHPDAQVLYLGQGSDWQAIAERAAAIAPGPDGAPAVVMHGLMPPAQAAAWQRGAVAALVSIKPGLGYDFAYPTKVLAALACGIPVLYAGVGPVVEDVEAHDLGWTSDHEPTAVAAAMCRALEAGPGEPGRAERLHQWVEDNRSLAATGRAVAGLLRSAVLERRAARR</sequence>
<dbReference type="InterPro" id="IPR050194">
    <property type="entry name" value="Glycosyltransferase_grp1"/>
</dbReference>
<dbReference type="CDD" id="cd03794">
    <property type="entry name" value="GT4_WbuB-like"/>
    <property type="match status" value="1"/>
</dbReference>
<feature type="domain" description="Glycosyltransferase subfamily 4-like N-terminal" evidence="4">
    <location>
        <begin position="40"/>
        <end position="200"/>
    </location>
</feature>
<evidence type="ECO:0000256" key="3">
    <source>
        <dbReference type="SAM" id="MobiDB-lite"/>
    </source>
</evidence>
<dbReference type="Gene3D" id="3.40.50.2000">
    <property type="entry name" value="Glycogen Phosphorylase B"/>
    <property type="match status" value="2"/>
</dbReference>
<evidence type="ECO:0000256" key="2">
    <source>
        <dbReference type="ARBA" id="ARBA00022679"/>
    </source>
</evidence>
<proteinExistence type="predicted"/>
<accession>A0A448KG63</accession>
<dbReference type="SUPFAM" id="SSF53756">
    <property type="entry name" value="UDP-Glycosyltransferase/glycogen phosphorylase"/>
    <property type="match status" value="1"/>
</dbReference>
<gene>
    <name evidence="5" type="ORF">NCTC11923_02568</name>
</gene>
<feature type="compositionally biased region" description="Basic and acidic residues" evidence="3">
    <location>
        <begin position="61"/>
        <end position="70"/>
    </location>
</feature>
<dbReference type="Pfam" id="PF13692">
    <property type="entry name" value="Glyco_trans_1_4"/>
    <property type="match status" value="1"/>
</dbReference>
<organism evidence="5 6">
    <name type="scientific">Actinomyces slackii</name>
    <dbReference type="NCBI Taxonomy" id="52774"/>
    <lineage>
        <taxon>Bacteria</taxon>
        <taxon>Bacillati</taxon>
        <taxon>Actinomycetota</taxon>
        <taxon>Actinomycetes</taxon>
        <taxon>Actinomycetales</taxon>
        <taxon>Actinomycetaceae</taxon>
        <taxon>Actinomyces</taxon>
    </lineage>
</organism>
<dbReference type="GO" id="GO:1901137">
    <property type="term" value="P:carbohydrate derivative biosynthetic process"/>
    <property type="evidence" value="ECO:0007669"/>
    <property type="project" value="UniProtKB-ARBA"/>
</dbReference>
<dbReference type="PANTHER" id="PTHR45947">
    <property type="entry name" value="SULFOQUINOVOSYL TRANSFERASE SQD2"/>
    <property type="match status" value="1"/>
</dbReference>
<dbReference type="AlphaFoldDB" id="A0A448KG63"/>
<evidence type="ECO:0000259" key="4">
    <source>
        <dbReference type="Pfam" id="PF13579"/>
    </source>
</evidence>
<dbReference type="Proteomes" id="UP000276899">
    <property type="component" value="Chromosome"/>
</dbReference>
<name>A0A448KG63_9ACTO</name>
<protein>
    <submittedName>
        <fullName evidence="5">Putative glycosyl transferase</fullName>
    </submittedName>
</protein>
<dbReference type="RefSeq" id="WP_232012042.1">
    <property type="nucleotide sequence ID" value="NZ_CBCRWE010000026.1"/>
</dbReference>
<reference evidence="5 6" key="1">
    <citation type="submission" date="2018-12" db="EMBL/GenBank/DDBJ databases">
        <authorList>
            <consortium name="Pathogen Informatics"/>
        </authorList>
    </citation>
    <scope>NUCLEOTIDE SEQUENCE [LARGE SCALE GENOMIC DNA]</scope>
    <source>
        <strain evidence="5 6">NCTC11923</strain>
    </source>
</reference>
<dbReference type="GO" id="GO:0016757">
    <property type="term" value="F:glycosyltransferase activity"/>
    <property type="evidence" value="ECO:0007669"/>
    <property type="project" value="UniProtKB-KW"/>
</dbReference>